<dbReference type="PROSITE" id="PS00697">
    <property type="entry name" value="DNA_LIGASE_A1"/>
    <property type="match status" value="1"/>
</dbReference>
<dbReference type="InterPro" id="IPR012309">
    <property type="entry name" value="DNA_ligase_ATP-dep_C"/>
</dbReference>
<evidence type="ECO:0000259" key="15">
    <source>
        <dbReference type="PROSITE" id="PS50160"/>
    </source>
</evidence>
<dbReference type="EMBL" id="MRCG01000012">
    <property type="protein sequence ID" value="OKH46664.1"/>
    <property type="molecule type" value="Genomic_DNA"/>
</dbReference>
<keyword evidence="11" id="KW-0234">DNA repair</keyword>
<name>A0A1U7J390_9CYAN</name>
<dbReference type="Pfam" id="PF01068">
    <property type="entry name" value="DNA_ligase_A_M"/>
    <property type="match status" value="1"/>
</dbReference>
<dbReference type="AlphaFoldDB" id="A0A1U7J390"/>
<dbReference type="PROSITE" id="PS50160">
    <property type="entry name" value="DNA_LIGASE_A3"/>
    <property type="match status" value="1"/>
</dbReference>
<keyword evidence="12" id="KW-0131">Cell cycle</keyword>
<dbReference type="InterPro" id="IPR012310">
    <property type="entry name" value="DNA_ligase_ATP-dep_cent"/>
</dbReference>
<dbReference type="PANTHER" id="PTHR45674:SF13">
    <property type="entry name" value="DNA LIGASE-RELATED"/>
    <property type="match status" value="1"/>
</dbReference>
<evidence type="ECO:0000256" key="12">
    <source>
        <dbReference type="ARBA" id="ARBA00023306"/>
    </source>
</evidence>
<evidence type="ECO:0000313" key="16">
    <source>
        <dbReference type="EMBL" id="OKH46664.1"/>
    </source>
</evidence>
<dbReference type="RefSeq" id="WP_073609494.1">
    <property type="nucleotide sequence ID" value="NZ_MRCG01000012.1"/>
</dbReference>
<reference evidence="16 17" key="1">
    <citation type="submission" date="2016-11" db="EMBL/GenBank/DDBJ databases">
        <title>Draft Genome Sequences of Nine Cyanobacterial Strains from Diverse Habitats.</title>
        <authorList>
            <person name="Zhu T."/>
            <person name="Hou S."/>
            <person name="Lu X."/>
            <person name="Hess W.R."/>
        </authorList>
    </citation>
    <scope>NUCLEOTIDE SEQUENCE [LARGE SCALE GENOMIC DNA]</scope>
    <source>
        <strain evidence="16 17">NIES-30</strain>
    </source>
</reference>
<dbReference type="Proteomes" id="UP000185557">
    <property type="component" value="Unassembled WGS sequence"/>
</dbReference>
<keyword evidence="8" id="KW-0067">ATP-binding</keyword>
<keyword evidence="5" id="KW-0479">Metal-binding</keyword>
<evidence type="ECO:0000256" key="14">
    <source>
        <dbReference type="SAM" id="MobiDB-lite"/>
    </source>
</evidence>
<dbReference type="CDD" id="cd07897">
    <property type="entry name" value="Adenylation_DNA_ligase_Bac1"/>
    <property type="match status" value="1"/>
</dbReference>
<evidence type="ECO:0000256" key="13">
    <source>
        <dbReference type="ARBA" id="ARBA00034003"/>
    </source>
</evidence>
<dbReference type="GO" id="GO:0005524">
    <property type="term" value="F:ATP binding"/>
    <property type="evidence" value="ECO:0007669"/>
    <property type="project" value="UniProtKB-KW"/>
</dbReference>
<evidence type="ECO:0000313" key="17">
    <source>
        <dbReference type="Proteomes" id="UP000185557"/>
    </source>
</evidence>
<dbReference type="InterPro" id="IPR016059">
    <property type="entry name" value="DNA_ligase_ATP-dep_CS"/>
</dbReference>
<dbReference type="NCBIfam" id="TIGR04120">
    <property type="entry name" value="DNA_lig_bact"/>
    <property type="match status" value="1"/>
</dbReference>
<dbReference type="Gene3D" id="1.10.3260.10">
    <property type="entry name" value="DNA ligase, ATP-dependent, N-terminal domain"/>
    <property type="match status" value="1"/>
</dbReference>
<dbReference type="Gene3D" id="3.30.470.30">
    <property type="entry name" value="DNA ligase/mRNA capping enzyme"/>
    <property type="match status" value="1"/>
</dbReference>
<dbReference type="EC" id="6.5.1.1" evidence="1"/>
<evidence type="ECO:0000256" key="6">
    <source>
        <dbReference type="ARBA" id="ARBA00022741"/>
    </source>
</evidence>
<keyword evidence="6" id="KW-0547">Nucleotide-binding</keyword>
<keyword evidence="10" id="KW-0233">DNA recombination</keyword>
<dbReference type="GO" id="GO:0006281">
    <property type="term" value="P:DNA repair"/>
    <property type="evidence" value="ECO:0007669"/>
    <property type="project" value="UniProtKB-KW"/>
</dbReference>
<gene>
    <name evidence="16" type="ORF">NIES30_16355</name>
</gene>
<dbReference type="GO" id="GO:0003677">
    <property type="term" value="F:DNA binding"/>
    <property type="evidence" value="ECO:0007669"/>
    <property type="project" value="InterPro"/>
</dbReference>
<accession>A0A1U7J390</accession>
<dbReference type="GO" id="GO:0051301">
    <property type="term" value="P:cell division"/>
    <property type="evidence" value="ECO:0007669"/>
    <property type="project" value="UniProtKB-KW"/>
</dbReference>
<keyword evidence="3" id="KW-0132">Cell division</keyword>
<evidence type="ECO:0000256" key="8">
    <source>
        <dbReference type="ARBA" id="ARBA00022840"/>
    </source>
</evidence>
<dbReference type="NCBIfam" id="NF006701">
    <property type="entry name" value="PRK09247.1"/>
    <property type="match status" value="1"/>
</dbReference>
<dbReference type="OrthoDB" id="9767858at2"/>
<dbReference type="InterPro" id="IPR026333">
    <property type="entry name" value="ATP_dep_DNA_lig_pp_1105_fam"/>
</dbReference>
<comment type="caution">
    <text evidence="16">The sequence shown here is derived from an EMBL/GenBank/DDBJ whole genome shotgun (WGS) entry which is preliminary data.</text>
</comment>
<dbReference type="Pfam" id="PF04675">
    <property type="entry name" value="DNA_ligase_A_N"/>
    <property type="match status" value="1"/>
</dbReference>
<evidence type="ECO:0000256" key="5">
    <source>
        <dbReference type="ARBA" id="ARBA00022723"/>
    </source>
</evidence>
<evidence type="ECO:0000256" key="4">
    <source>
        <dbReference type="ARBA" id="ARBA00022705"/>
    </source>
</evidence>
<dbReference type="Gene3D" id="2.40.50.140">
    <property type="entry name" value="Nucleic acid-binding proteins"/>
    <property type="match status" value="1"/>
</dbReference>
<dbReference type="GO" id="GO:0006310">
    <property type="term" value="P:DNA recombination"/>
    <property type="evidence" value="ECO:0007669"/>
    <property type="project" value="UniProtKB-KW"/>
</dbReference>
<feature type="domain" description="ATP-dependent DNA ligase family profile" evidence="15">
    <location>
        <begin position="337"/>
        <end position="467"/>
    </location>
</feature>
<dbReference type="GO" id="GO:0046872">
    <property type="term" value="F:metal ion binding"/>
    <property type="evidence" value="ECO:0007669"/>
    <property type="project" value="UniProtKB-KW"/>
</dbReference>
<dbReference type="SUPFAM" id="SSF56091">
    <property type="entry name" value="DNA ligase/mRNA capping enzyme, catalytic domain"/>
    <property type="match status" value="1"/>
</dbReference>
<evidence type="ECO:0000256" key="7">
    <source>
        <dbReference type="ARBA" id="ARBA00022763"/>
    </source>
</evidence>
<dbReference type="CDD" id="cd07972">
    <property type="entry name" value="OBF_DNA_ligase_Arch_LigB"/>
    <property type="match status" value="1"/>
</dbReference>
<feature type="region of interest" description="Disordered" evidence="14">
    <location>
        <begin position="102"/>
        <end position="129"/>
    </location>
</feature>
<dbReference type="SUPFAM" id="SSF50249">
    <property type="entry name" value="Nucleic acid-binding proteins"/>
    <property type="match status" value="1"/>
</dbReference>
<evidence type="ECO:0000256" key="9">
    <source>
        <dbReference type="ARBA" id="ARBA00022842"/>
    </source>
</evidence>
<evidence type="ECO:0000256" key="11">
    <source>
        <dbReference type="ARBA" id="ARBA00023204"/>
    </source>
</evidence>
<keyword evidence="7" id="KW-0227">DNA damage</keyword>
<dbReference type="InterPro" id="IPR012340">
    <property type="entry name" value="NA-bd_OB-fold"/>
</dbReference>
<dbReference type="InterPro" id="IPR012308">
    <property type="entry name" value="DNA_ligase_ATP-dep_N"/>
</dbReference>
<dbReference type="PANTHER" id="PTHR45674">
    <property type="entry name" value="DNA LIGASE 1/3 FAMILY MEMBER"/>
    <property type="match status" value="1"/>
</dbReference>
<dbReference type="STRING" id="549789.NIES30_16355"/>
<keyword evidence="4" id="KW-0235">DNA replication</keyword>
<protein>
    <recommendedName>
        <fullName evidence="1">DNA ligase (ATP)</fullName>
        <ecNumber evidence="1">6.5.1.1</ecNumber>
    </recommendedName>
</protein>
<evidence type="ECO:0000256" key="10">
    <source>
        <dbReference type="ARBA" id="ARBA00023172"/>
    </source>
</evidence>
<keyword evidence="17" id="KW-1185">Reference proteome</keyword>
<dbReference type="InterPro" id="IPR036599">
    <property type="entry name" value="DNA_ligase_N_sf"/>
</dbReference>
<dbReference type="InterPro" id="IPR050191">
    <property type="entry name" value="ATP-dep_DNA_ligase"/>
</dbReference>
<dbReference type="GO" id="GO:0006260">
    <property type="term" value="P:DNA replication"/>
    <property type="evidence" value="ECO:0007669"/>
    <property type="project" value="UniProtKB-KW"/>
</dbReference>
<comment type="catalytic activity">
    <reaction evidence="13">
        <text>ATP + (deoxyribonucleotide)n-3'-hydroxyl + 5'-phospho-(deoxyribonucleotide)m = (deoxyribonucleotide)n+m + AMP + diphosphate.</text>
        <dbReference type="EC" id="6.5.1.1"/>
    </reaction>
</comment>
<evidence type="ECO:0000256" key="1">
    <source>
        <dbReference type="ARBA" id="ARBA00012727"/>
    </source>
</evidence>
<keyword evidence="2 16" id="KW-0436">Ligase</keyword>
<sequence>MQRFTQLFSDIDATTSTNEKVRSLQAYFQEAEPADKVWALYLLLGKTRRRMVTSRTLRDVFLQISDIPEWLFKDCYAQVGDSAEVIALLLRDVDLPSQSLAAGVSKGEGSQTSDVSARGAQPSQADRPPSISLHQWMEDVIPMYKAMETDDERRDLIVSWWAALDNTGIFVLNKILTGAFRVGASAKLVIKGLAAATGVSEAVLAHRLMGDFSPTVEFYTSLTSEAATQNAPSQPYPFFLATSLDEEKFQGEDCSRWRAEWKWDGIRAQVIKRADQVFVWSRGEDLVTDQFPEVEAMMATFPNGIVMDGEILCWQDGMPLSFNHLQKRLGRKKVSKKVMEDSPVHFIAYDLLEYGGIDIREKSWSDRTQSLSTLLAVHTAPNLHQSVPLEFQSFAELATLRQNSRQQGAEGLVVKAIDSPYLVGRKRGYWWKYKVDPMSLDAVLIYAQAGSGKRANLFTDYTFALWQGDTLVPFAKAYSGLDNAEIDALDKWIRRHTTERFGPVRSVEPIHVFEIGFEGIAASTRHKSGISVRFPRILRWRKDKPAIEADTLETAKDMLTAFR</sequence>
<proteinExistence type="predicted"/>
<keyword evidence="9" id="KW-0460">Magnesium</keyword>
<organism evidence="16 17">
    <name type="scientific">Phormidium tenue NIES-30</name>
    <dbReference type="NCBI Taxonomy" id="549789"/>
    <lineage>
        <taxon>Bacteria</taxon>
        <taxon>Bacillati</taxon>
        <taxon>Cyanobacteriota</taxon>
        <taxon>Cyanophyceae</taxon>
        <taxon>Oscillatoriophycideae</taxon>
        <taxon>Oscillatoriales</taxon>
        <taxon>Oscillatoriaceae</taxon>
        <taxon>Phormidium</taxon>
    </lineage>
</organism>
<dbReference type="GO" id="GO:0003910">
    <property type="term" value="F:DNA ligase (ATP) activity"/>
    <property type="evidence" value="ECO:0007669"/>
    <property type="project" value="UniProtKB-EC"/>
</dbReference>
<dbReference type="Pfam" id="PF04679">
    <property type="entry name" value="DNA_ligase_A_C"/>
    <property type="match status" value="1"/>
</dbReference>
<evidence type="ECO:0000256" key="3">
    <source>
        <dbReference type="ARBA" id="ARBA00022618"/>
    </source>
</evidence>
<evidence type="ECO:0000256" key="2">
    <source>
        <dbReference type="ARBA" id="ARBA00022598"/>
    </source>
</evidence>